<dbReference type="InParanoid" id="M1DYW8"/>
<keyword evidence="3" id="KW-1185">Reference proteome</keyword>
<sequence>MIPQSFIGSSVTEDSENFVEEVQKVLEIYVADAERVELAAYQSKNVHIIWFDQLKKNIAEGAPLESMSVHEYSLNFTQLYQYALEMVADMRSRMSMFIVGLSRLSSKEGKEAMLIGGMDIARLMIHVQHVEEDKLRDREKFRNKKAKTSMNESGQQKSNVNLSYFQ</sequence>
<evidence type="ECO:0000313" key="2">
    <source>
        <dbReference type="EnsemblPlants" id="PGSC0003DMT400096637"/>
    </source>
</evidence>
<feature type="region of interest" description="Disordered" evidence="1">
    <location>
        <begin position="143"/>
        <end position="166"/>
    </location>
</feature>
<reference evidence="2" key="2">
    <citation type="submission" date="2015-06" db="UniProtKB">
        <authorList>
            <consortium name="EnsemblPlants"/>
        </authorList>
    </citation>
    <scope>IDENTIFICATION</scope>
    <source>
        <strain evidence="2">DM1-3 516 R44</strain>
    </source>
</reference>
<dbReference type="EnsemblPlants" id="PGSC0003DMT400096637">
    <property type="protein sequence ID" value="PGSC0003DMT400096637"/>
    <property type="gene ID" value="PGSC0003DMG400046208"/>
</dbReference>
<evidence type="ECO:0000256" key="1">
    <source>
        <dbReference type="SAM" id="MobiDB-lite"/>
    </source>
</evidence>
<dbReference type="Proteomes" id="UP000011115">
    <property type="component" value="Unassembled WGS sequence"/>
</dbReference>
<protein>
    <submittedName>
        <fullName evidence="2">Retrotransposon gag protein</fullName>
    </submittedName>
</protein>
<reference evidence="3" key="1">
    <citation type="journal article" date="2011" name="Nature">
        <title>Genome sequence and analysis of the tuber crop potato.</title>
        <authorList>
            <consortium name="The Potato Genome Sequencing Consortium"/>
        </authorList>
    </citation>
    <scope>NUCLEOTIDE SEQUENCE [LARGE SCALE GENOMIC DNA]</scope>
    <source>
        <strain evidence="3">cv. DM1-3 516 R44</strain>
    </source>
</reference>
<evidence type="ECO:0000313" key="3">
    <source>
        <dbReference type="Proteomes" id="UP000011115"/>
    </source>
</evidence>
<proteinExistence type="predicted"/>
<organism evidence="2 3">
    <name type="scientific">Solanum tuberosum</name>
    <name type="common">Potato</name>
    <dbReference type="NCBI Taxonomy" id="4113"/>
    <lineage>
        <taxon>Eukaryota</taxon>
        <taxon>Viridiplantae</taxon>
        <taxon>Streptophyta</taxon>
        <taxon>Embryophyta</taxon>
        <taxon>Tracheophyta</taxon>
        <taxon>Spermatophyta</taxon>
        <taxon>Magnoliopsida</taxon>
        <taxon>eudicotyledons</taxon>
        <taxon>Gunneridae</taxon>
        <taxon>Pentapetalae</taxon>
        <taxon>asterids</taxon>
        <taxon>lamiids</taxon>
        <taxon>Solanales</taxon>
        <taxon>Solanaceae</taxon>
        <taxon>Solanoideae</taxon>
        <taxon>Solaneae</taxon>
        <taxon>Solanum</taxon>
    </lineage>
</organism>
<dbReference type="Gramene" id="PGSC0003DMT400096637">
    <property type="protein sequence ID" value="PGSC0003DMT400096637"/>
    <property type="gene ID" value="PGSC0003DMG400046208"/>
</dbReference>
<name>M1DYW8_SOLTU</name>
<accession>M1DYW8</accession>
<dbReference type="HOGENOM" id="CLU_136470_0_0_1"/>
<dbReference type="AlphaFoldDB" id="M1DYW8"/>
<dbReference type="PaxDb" id="4113-PGSC0003DMT400096637"/>
<feature type="compositionally biased region" description="Polar residues" evidence="1">
    <location>
        <begin position="148"/>
        <end position="166"/>
    </location>
</feature>